<dbReference type="SUPFAM" id="SSF51735">
    <property type="entry name" value="NAD(P)-binding Rossmann-fold domains"/>
    <property type="match status" value="1"/>
</dbReference>
<dbReference type="InterPro" id="IPR036291">
    <property type="entry name" value="NAD(P)-bd_dom_sf"/>
</dbReference>
<dbReference type="PANTHER" id="PTHR12126:SF16">
    <property type="entry name" value="MIOREX COMPLEX COMPONENT 2"/>
    <property type="match status" value="1"/>
</dbReference>
<dbReference type="EMBL" id="BMXL01000035">
    <property type="protein sequence ID" value="GHD35692.1"/>
    <property type="molecule type" value="Genomic_DNA"/>
</dbReference>
<dbReference type="AlphaFoldDB" id="A0A918XK74"/>
<gene>
    <name evidence="1" type="ORF">GCM10007147_42370</name>
</gene>
<protein>
    <submittedName>
        <fullName evidence="1">Uncharacterized protein</fullName>
    </submittedName>
</protein>
<dbReference type="Gene3D" id="3.40.50.720">
    <property type="entry name" value="NAD(P)-binding Rossmann-like Domain"/>
    <property type="match status" value="1"/>
</dbReference>
<accession>A0A918XK74</accession>
<reference evidence="1 2" key="1">
    <citation type="journal article" date="2014" name="Int. J. Syst. Evol. Microbiol.">
        <title>Complete genome sequence of Corynebacterium casei LMG S-19264T (=DSM 44701T), isolated from a smear-ripened cheese.</title>
        <authorList>
            <consortium name="US DOE Joint Genome Institute (JGI-PGF)"/>
            <person name="Walter F."/>
            <person name="Albersmeier A."/>
            <person name="Kalinowski J."/>
            <person name="Ruckert C."/>
        </authorList>
    </citation>
    <scope>NUCLEOTIDE SEQUENCE [LARGE SCALE GENOMIC DNA]</scope>
    <source>
        <strain evidence="1 2">KCTC 19473</strain>
    </source>
</reference>
<name>A0A918XK74_9ACTN</name>
<keyword evidence="2" id="KW-1185">Reference proteome</keyword>
<dbReference type="InterPro" id="IPR051207">
    <property type="entry name" value="ComplexI_NDUFA9_subunit"/>
</dbReference>
<proteinExistence type="predicted"/>
<dbReference type="PANTHER" id="PTHR12126">
    <property type="entry name" value="NADH-UBIQUINONE OXIDOREDUCTASE 39 KDA SUBUNIT-RELATED"/>
    <property type="match status" value="1"/>
</dbReference>
<dbReference type="GO" id="GO:0044877">
    <property type="term" value="F:protein-containing complex binding"/>
    <property type="evidence" value="ECO:0007669"/>
    <property type="project" value="TreeGrafter"/>
</dbReference>
<sequence length="247" mass="26738">MTKVAIVGGGILGSSVESALGHRGHEVVVLSRRTGFDVTKPETMTPRPDIDAVVEATDVFTQKFDVARKFFQASTRNINHWAQESGISKHVLISIVNCEVDAMSSNGYYAGNAAQEKVALEENHGTVLVRSTLWYEFARKNLNRMKVGPFAIVPQMKVKPVALDAVAEVVAECIDGERQGKAYDVCGPEVMSLWSMTRVLRNKGALPLSVPAPGPAGKAMRQGALVPGPSAETVGPRFDEWFAEGDR</sequence>
<organism evidence="1 2">
    <name type="scientific">Nocardiopsis kunsanensis</name>
    <dbReference type="NCBI Taxonomy" id="141693"/>
    <lineage>
        <taxon>Bacteria</taxon>
        <taxon>Bacillati</taxon>
        <taxon>Actinomycetota</taxon>
        <taxon>Actinomycetes</taxon>
        <taxon>Streptosporangiales</taxon>
        <taxon>Nocardiopsidaceae</taxon>
        <taxon>Nocardiopsis</taxon>
    </lineage>
</organism>
<comment type="caution">
    <text evidence="1">The sequence shown here is derived from an EMBL/GenBank/DDBJ whole genome shotgun (WGS) entry which is preliminary data.</text>
</comment>
<dbReference type="Proteomes" id="UP000654947">
    <property type="component" value="Unassembled WGS sequence"/>
</dbReference>
<evidence type="ECO:0000313" key="1">
    <source>
        <dbReference type="EMBL" id="GHD35692.1"/>
    </source>
</evidence>
<evidence type="ECO:0000313" key="2">
    <source>
        <dbReference type="Proteomes" id="UP000654947"/>
    </source>
</evidence>